<accession>A0A419UUB4</accession>
<evidence type="ECO:0000256" key="4">
    <source>
        <dbReference type="ARBA" id="ARBA00022692"/>
    </source>
</evidence>
<evidence type="ECO:0000256" key="8">
    <source>
        <dbReference type="ARBA" id="ARBA00023136"/>
    </source>
</evidence>
<reference evidence="12 13" key="1">
    <citation type="submission" date="2018-09" db="EMBL/GenBank/DDBJ databases">
        <title>Genomic Encyclopedia of Archaeal and Bacterial Type Strains, Phase II (KMG-II): from individual species to whole genera.</title>
        <authorList>
            <person name="Goeker M."/>
        </authorList>
    </citation>
    <scope>NUCLEOTIDE SEQUENCE [LARGE SCALE GENOMIC DNA]</scope>
    <source>
        <strain evidence="12 13">DSM 17008</strain>
    </source>
</reference>
<evidence type="ECO:0000259" key="11">
    <source>
        <dbReference type="PROSITE" id="PS50928"/>
    </source>
</evidence>
<dbReference type="Proteomes" id="UP000285120">
    <property type="component" value="Unassembled WGS sequence"/>
</dbReference>
<dbReference type="GO" id="GO:0015833">
    <property type="term" value="P:peptide transport"/>
    <property type="evidence" value="ECO:0007669"/>
    <property type="project" value="UniProtKB-KW"/>
</dbReference>
<keyword evidence="6" id="KW-0653">Protein transport</keyword>
<evidence type="ECO:0000256" key="5">
    <source>
        <dbReference type="ARBA" id="ARBA00022856"/>
    </source>
</evidence>
<dbReference type="Pfam" id="PF00528">
    <property type="entry name" value="BPD_transp_1"/>
    <property type="match status" value="1"/>
</dbReference>
<dbReference type="Gene3D" id="1.10.3720.10">
    <property type="entry name" value="MetI-like"/>
    <property type="match status" value="1"/>
</dbReference>
<sequence>MEKHKQEPSADWFERVERDEEKAQEISRPSRTFFQDAVRVLFKNVPAMIALISLILIILMGFFGSSFSSYGPNEQALERSNLTPKIPVLENISWLNVNGMESSVYEHVTAEQAQANAEVRFGDDSEFVTYTVLSEGDGSPSSGQVRADYDRYAAAGMEDEYFYFGTDRLGRDLWTRAWEGTKVSLYIAFLAAAIDLVVGVAYGGISGYYGGRVDNYMMRFLEILMGIPNLVVVILMIIILEPGIISIAIALAITGWTGMARVIRGEVLKLKGQEYVMAAKTIGVPDRKIIAKHLIPNVMGLIIINTMFTIPSAIFFEAFLSFIGLGLQAPEASLGTLVNDGFKALTTTPHVLVFPAVIISIIMISFNVLADGLRDSFDPKMRDR</sequence>
<dbReference type="AlphaFoldDB" id="A0A419UUB4"/>
<dbReference type="EMBL" id="RAPK01000013">
    <property type="protein sequence ID" value="RKD68068.1"/>
    <property type="molecule type" value="Genomic_DNA"/>
</dbReference>
<dbReference type="NCBIfam" id="NF045475">
    <property type="entry name" value="Opp3C"/>
    <property type="match status" value="1"/>
</dbReference>
<dbReference type="GO" id="GO:0055085">
    <property type="term" value="P:transmembrane transport"/>
    <property type="evidence" value="ECO:0007669"/>
    <property type="project" value="InterPro"/>
</dbReference>
<evidence type="ECO:0000256" key="7">
    <source>
        <dbReference type="ARBA" id="ARBA00022989"/>
    </source>
</evidence>
<feature type="transmembrane region" description="Helical" evidence="10">
    <location>
        <begin position="244"/>
        <end position="263"/>
    </location>
</feature>
<dbReference type="GO" id="GO:0015031">
    <property type="term" value="P:protein transport"/>
    <property type="evidence" value="ECO:0007669"/>
    <property type="project" value="UniProtKB-KW"/>
</dbReference>
<dbReference type="RefSeq" id="WP_120194471.1">
    <property type="nucleotide sequence ID" value="NZ_RAPK01000013.1"/>
</dbReference>
<evidence type="ECO:0000313" key="12">
    <source>
        <dbReference type="EMBL" id="RKD68068.1"/>
    </source>
</evidence>
<dbReference type="PANTHER" id="PTHR43386:SF24">
    <property type="entry name" value="OLIGOPEPTIDE TRANSPORT SYSTEM PERMEASE PROTEIN AMID"/>
    <property type="match status" value="1"/>
</dbReference>
<evidence type="ECO:0000256" key="1">
    <source>
        <dbReference type="ARBA" id="ARBA00004651"/>
    </source>
</evidence>
<dbReference type="InterPro" id="IPR035906">
    <property type="entry name" value="MetI-like_sf"/>
</dbReference>
<feature type="transmembrane region" description="Helical" evidence="10">
    <location>
        <begin position="347"/>
        <end position="370"/>
    </location>
</feature>
<comment type="subcellular location">
    <subcellularLocation>
        <location evidence="1 10">Cell membrane</location>
        <topology evidence="1 10">Multi-pass membrane protein</topology>
    </subcellularLocation>
</comment>
<protein>
    <submittedName>
        <fullName evidence="12">Oligopeptide transport system permease protein</fullName>
    </submittedName>
</protein>
<keyword evidence="8 10" id="KW-0472">Membrane</keyword>
<dbReference type="GO" id="GO:0005886">
    <property type="term" value="C:plasma membrane"/>
    <property type="evidence" value="ECO:0007669"/>
    <property type="project" value="UniProtKB-SubCell"/>
</dbReference>
<feature type="transmembrane region" description="Helical" evidence="10">
    <location>
        <begin position="298"/>
        <end position="327"/>
    </location>
</feature>
<gene>
    <name evidence="12" type="ORF">ATL39_3339</name>
</gene>
<dbReference type="InterPro" id="IPR025966">
    <property type="entry name" value="OppC_N"/>
</dbReference>
<keyword evidence="5" id="KW-0571">Peptide transport</keyword>
<dbReference type="Pfam" id="PF12911">
    <property type="entry name" value="OppC_N"/>
    <property type="match status" value="1"/>
</dbReference>
<comment type="caution">
    <text evidence="12">The sequence shown here is derived from an EMBL/GenBank/DDBJ whole genome shotgun (WGS) entry which is preliminary data.</text>
</comment>
<keyword evidence="4 10" id="KW-0812">Transmembrane</keyword>
<dbReference type="PANTHER" id="PTHR43386">
    <property type="entry name" value="OLIGOPEPTIDE TRANSPORT SYSTEM PERMEASE PROTEIN APPC"/>
    <property type="match status" value="1"/>
</dbReference>
<dbReference type="SUPFAM" id="SSF161098">
    <property type="entry name" value="MetI-like"/>
    <property type="match status" value="1"/>
</dbReference>
<evidence type="ECO:0000256" key="3">
    <source>
        <dbReference type="ARBA" id="ARBA00022475"/>
    </source>
</evidence>
<evidence type="ECO:0000256" key="10">
    <source>
        <dbReference type="RuleBase" id="RU363032"/>
    </source>
</evidence>
<evidence type="ECO:0000256" key="9">
    <source>
        <dbReference type="ARBA" id="ARBA00024202"/>
    </source>
</evidence>
<organism evidence="12 13">
    <name type="scientific">Sinobaca qinghaiensis</name>
    <dbReference type="NCBI Taxonomy" id="342944"/>
    <lineage>
        <taxon>Bacteria</taxon>
        <taxon>Bacillati</taxon>
        <taxon>Bacillota</taxon>
        <taxon>Bacilli</taxon>
        <taxon>Bacillales</taxon>
        <taxon>Sporolactobacillaceae</taxon>
        <taxon>Sinobaca</taxon>
    </lineage>
</organism>
<keyword evidence="13" id="KW-1185">Reference proteome</keyword>
<feature type="domain" description="ABC transmembrane type-1" evidence="11">
    <location>
        <begin position="181"/>
        <end position="370"/>
    </location>
</feature>
<dbReference type="PROSITE" id="PS50928">
    <property type="entry name" value="ABC_TM1"/>
    <property type="match status" value="1"/>
</dbReference>
<proteinExistence type="inferred from homology"/>
<comment type="similarity">
    <text evidence="9">Belongs to the binding-protein-dependent transport system permease family. OppBC subfamily.</text>
</comment>
<feature type="transmembrane region" description="Helical" evidence="10">
    <location>
        <begin position="220"/>
        <end position="238"/>
    </location>
</feature>
<dbReference type="CDD" id="cd06261">
    <property type="entry name" value="TM_PBP2"/>
    <property type="match status" value="1"/>
</dbReference>
<evidence type="ECO:0000313" key="13">
    <source>
        <dbReference type="Proteomes" id="UP000285120"/>
    </source>
</evidence>
<feature type="transmembrane region" description="Helical" evidence="10">
    <location>
        <begin position="183"/>
        <end position="208"/>
    </location>
</feature>
<keyword evidence="7 10" id="KW-1133">Transmembrane helix</keyword>
<dbReference type="InterPro" id="IPR000515">
    <property type="entry name" value="MetI-like"/>
</dbReference>
<keyword evidence="2 10" id="KW-0813">Transport</keyword>
<dbReference type="InterPro" id="IPR050366">
    <property type="entry name" value="BP-dependent_transpt_permease"/>
</dbReference>
<name>A0A419UUB4_9BACL</name>
<evidence type="ECO:0000256" key="6">
    <source>
        <dbReference type="ARBA" id="ARBA00022927"/>
    </source>
</evidence>
<keyword evidence="3" id="KW-1003">Cell membrane</keyword>
<evidence type="ECO:0000256" key="2">
    <source>
        <dbReference type="ARBA" id="ARBA00022448"/>
    </source>
</evidence>
<dbReference type="OrthoDB" id="9797472at2"/>
<feature type="transmembrane region" description="Helical" evidence="10">
    <location>
        <begin position="40"/>
        <end position="63"/>
    </location>
</feature>